<dbReference type="EMBL" id="QWDR01000001">
    <property type="protein sequence ID" value="RJY33987.1"/>
    <property type="molecule type" value="Genomic_DNA"/>
</dbReference>
<evidence type="ECO:0000313" key="3">
    <source>
        <dbReference type="Proteomes" id="UP000277145"/>
    </source>
</evidence>
<dbReference type="SUPFAM" id="SSF56112">
    <property type="entry name" value="Protein kinase-like (PK-like)"/>
    <property type="match status" value="1"/>
</dbReference>
<proteinExistence type="predicted"/>
<accession>A0A3A6TXT3</accession>
<gene>
    <name evidence="2" type="ORF">D1H98_04110</name>
</gene>
<dbReference type="PROSITE" id="PS50011">
    <property type="entry name" value="PROTEIN_KINASE_DOM"/>
    <property type="match status" value="1"/>
</dbReference>
<name>A0A3A6TXT3_LEGPN</name>
<dbReference type="Proteomes" id="UP000277145">
    <property type="component" value="Unassembled WGS sequence"/>
</dbReference>
<evidence type="ECO:0000313" key="2">
    <source>
        <dbReference type="EMBL" id="RJY33987.1"/>
    </source>
</evidence>
<dbReference type="Gene3D" id="1.10.510.10">
    <property type="entry name" value="Transferase(Phosphotransferase) domain 1"/>
    <property type="match status" value="1"/>
</dbReference>
<dbReference type="Pfam" id="PF00069">
    <property type="entry name" value="Pkinase"/>
    <property type="match status" value="1"/>
</dbReference>
<dbReference type="RefSeq" id="WP_011212723.1">
    <property type="nucleotide sequence ID" value="NZ_CP021281.1"/>
</dbReference>
<feature type="domain" description="Protein kinase" evidence="1">
    <location>
        <begin position="1"/>
        <end position="78"/>
    </location>
</feature>
<dbReference type="GO" id="GO:0004672">
    <property type="term" value="F:protein kinase activity"/>
    <property type="evidence" value="ECO:0007669"/>
    <property type="project" value="InterPro"/>
</dbReference>
<organism evidence="2 3">
    <name type="scientific">Legionella pneumophila subsp. pneumophila</name>
    <dbReference type="NCBI Taxonomy" id="91891"/>
    <lineage>
        <taxon>Bacteria</taxon>
        <taxon>Pseudomonadati</taxon>
        <taxon>Pseudomonadota</taxon>
        <taxon>Gammaproteobacteria</taxon>
        <taxon>Legionellales</taxon>
        <taxon>Legionellaceae</taxon>
        <taxon>Legionella</taxon>
    </lineage>
</organism>
<dbReference type="InterPro" id="IPR011009">
    <property type="entry name" value="Kinase-like_dom_sf"/>
</dbReference>
<dbReference type="GO" id="GO:0005524">
    <property type="term" value="F:ATP binding"/>
    <property type="evidence" value="ECO:0007669"/>
    <property type="project" value="InterPro"/>
</dbReference>
<reference evidence="2 3" key="1">
    <citation type="submission" date="2018-08" db="EMBL/GenBank/DDBJ databases">
        <title>Genome Sequences of Legionella pneumophila subsp. pneumophila Isolates, Recovered from a Drinking Water System in a Large Builging.</title>
        <authorList>
            <person name="Gomez-Alvarez V."/>
            <person name="Boczek L."/>
            <person name="King D."/>
            <person name="Pemberton A."/>
            <person name="Pfaller S."/>
            <person name="Rodgers M."/>
            <person name="Santodomingo J."/>
            <person name="Revetta R."/>
        </authorList>
    </citation>
    <scope>NUCLEOTIDE SEQUENCE [LARGE SCALE GENOMIC DNA]</scope>
    <source>
        <strain evidence="2 3">L01C.1</strain>
    </source>
</reference>
<protein>
    <recommendedName>
        <fullName evidence="1">Protein kinase domain-containing protein</fullName>
    </recommendedName>
</protein>
<sequence>MVDPETMNIILIDYAFATPVDQPRTDKSIHGTKEYLAPEIMCDNSITIKSDSFALGLTIAQIWGYLFNLNITPFTSFD</sequence>
<dbReference type="InterPro" id="IPR000719">
    <property type="entry name" value="Prot_kinase_dom"/>
</dbReference>
<evidence type="ECO:0000259" key="1">
    <source>
        <dbReference type="PROSITE" id="PS50011"/>
    </source>
</evidence>
<dbReference type="AlphaFoldDB" id="A0A3A6TXT3"/>
<comment type="caution">
    <text evidence="2">The sequence shown here is derived from an EMBL/GenBank/DDBJ whole genome shotgun (WGS) entry which is preliminary data.</text>
</comment>